<dbReference type="SUPFAM" id="SSF56925">
    <property type="entry name" value="OMPA-like"/>
    <property type="match status" value="1"/>
</dbReference>
<organism evidence="2 3">
    <name type="scientific">Alteromonas portus</name>
    <dbReference type="NCBI Taxonomy" id="2565549"/>
    <lineage>
        <taxon>Bacteria</taxon>
        <taxon>Pseudomonadati</taxon>
        <taxon>Pseudomonadota</taxon>
        <taxon>Gammaproteobacteria</taxon>
        <taxon>Alteromonadales</taxon>
        <taxon>Alteromonadaceae</taxon>
        <taxon>Alteromonas/Salinimonas group</taxon>
        <taxon>Alteromonas</taxon>
    </lineage>
</organism>
<dbReference type="AlphaFoldDB" id="A0A4U0ZLF2"/>
<reference evidence="2 3" key="1">
    <citation type="submission" date="2019-04" db="EMBL/GenBank/DDBJ databases">
        <title>Alteromonas portus sp. nov., an alginate lyase-excreting marine bacterium.</title>
        <authorList>
            <person name="Huang H."/>
            <person name="Mo K."/>
            <person name="Bao S."/>
        </authorList>
    </citation>
    <scope>NUCLEOTIDE SEQUENCE [LARGE SCALE GENOMIC DNA]</scope>
    <source>
        <strain evidence="2 3">HB161718</strain>
    </source>
</reference>
<dbReference type="Proteomes" id="UP000305471">
    <property type="component" value="Unassembled WGS sequence"/>
</dbReference>
<comment type="caution">
    <text evidence="2">The sequence shown here is derived from an EMBL/GenBank/DDBJ whole genome shotgun (WGS) entry which is preliminary data.</text>
</comment>
<dbReference type="InterPro" id="IPR018759">
    <property type="entry name" value="BBP2_2"/>
</dbReference>
<evidence type="ECO:0000313" key="2">
    <source>
        <dbReference type="EMBL" id="TKB05224.1"/>
    </source>
</evidence>
<dbReference type="Pfam" id="PF10082">
    <property type="entry name" value="BBP2_2"/>
    <property type="match status" value="1"/>
</dbReference>
<dbReference type="RefSeq" id="WP_136780979.1">
    <property type="nucleotide sequence ID" value="NZ_SWCO01000001.1"/>
</dbReference>
<evidence type="ECO:0008006" key="4">
    <source>
        <dbReference type="Google" id="ProtNLM"/>
    </source>
</evidence>
<dbReference type="OrthoDB" id="9153755at2"/>
<keyword evidence="3" id="KW-1185">Reference proteome</keyword>
<proteinExistence type="predicted"/>
<protein>
    <recommendedName>
        <fullName evidence="4">Outer membrane beta-barrel protein</fullName>
    </recommendedName>
</protein>
<feature type="signal peptide" evidence="1">
    <location>
        <begin position="1"/>
        <end position="21"/>
    </location>
</feature>
<accession>A0A4U0ZLF2</accession>
<dbReference type="EMBL" id="SWCO01000001">
    <property type="protein sequence ID" value="TKB05224.1"/>
    <property type="molecule type" value="Genomic_DNA"/>
</dbReference>
<dbReference type="InterPro" id="IPR011250">
    <property type="entry name" value="OMP/PagP_B-barrel"/>
</dbReference>
<evidence type="ECO:0000256" key="1">
    <source>
        <dbReference type="SAM" id="SignalP"/>
    </source>
</evidence>
<sequence length="398" mass="45548">MRKTYLALMLPTMLAATNAVAQEAASVELGSFDLVPSLQYKFGHDDNVTRSSSNEINSWFHTISPEAILLNNYGANQVQIGYRLESKDYFSSQIDNYTDHFLNARIDHEFNSRNRLQAEANWEDGHDDRGTRFSIGNGSTLDEPDQYKSSGLEAIYSYGALTSQFGLDFIFDYQTLDYDIESDVYRARDRDTTTFGGTLRYEVAPLTEVTLDYTHKNVDYDFALNPENPLDSTEDLLLLGVNWESTAQTSGYAKLGYRAKDFDAPGRDTFNGVDWQVGVVWQPVSYTKLDLTTFSNTNETNGEGNFIKSRTYRATWSHDWLERLTTRLTTSFDQDRYEGEEGVTTRSDDTIRIGAGLSYQFRRWMQLNLDYVKDTRSSNRDIIDYDRDLVSFTVKVTL</sequence>
<gene>
    <name evidence="2" type="ORF">E5672_03845</name>
</gene>
<name>A0A4U0ZLF2_9ALTE</name>
<feature type="chain" id="PRO_5020993520" description="Outer membrane beta-barrel protein" evidence="1">
    <location>
        <begin position="22"/>
        <end position="398"/>
    </location>
</feature>
<keyword evidence="1" id="KW-0732">Signal</keyword>
<evidence type="ECO:0000313" key="3">
    <source>
        <dbReference type="Proteomes" id="UP000305471"/>
    </source>
</evidence>